<dbReference type="PANTHER" id="PTHR34136">
    <property type="match status" value="1"/>
</dbReference>
<reference evidence="3 4" key="1">
    <citation type="submission" date="2024-04" db="EMBL/GenBank/DDBJ databases">
        <title>Draft genome sequence of Halopseudomonas sabulinigri NBRC 116187.</title>
        <authorList>
            <person name="Miyakawa T."/>
            <person name="Kusuya Y."/>
            <person name="Miura T."/>
        </authorList>
    </citation>
    <scope>NUCLEOTIDE SEQUENCE [LARGE SCALE GENOMIC DNA]</scope>
    <source>
        <strain evidence="3 4">4NH20-0042</strain>
    </source>
</reference>
<name>A0ABP9ZQ13_9GAMM</name>
<sequence length="231" mass="26758">MQNLKSKIGDKEPSEFHELTATFLNPYSYLHYRKEPEKFKEFDTIFFDGILLAKLASFLYRKPISRVSFDMTSMAPSVFEFALKHDKTLALIGAEPGVVEIAAEVFKNEYSKLRIKTTRHGYFKNEAEAAEYIHDLNHLNPDIVVVGMGTPKQEEFISKLLSTGWRGAAFTCGGFFHQTASRGKSYYPPLIDKFNLRFLYRMYDEPKLIKRYFLSYPKSLILFITDTVKSR</sequence>
<protein>
    <submittedName>
        <fullName evidence="3">WecB/TagA/CpsF family glycosyltransferase</fullName>
    </submittedName>
</protein>
<keyword evidence="4" id="KW-1185">Reference proteome</keyword>
<evidence type="ECO:0000313" key="3">
    <source>
        <dbReference type="EMBL" id="GAA6131560.1"/>
    </source>
</evidence>
<evidence type="ECO:0000256" key="1">
    <source>
        <dbReference type="ARBA" id="ARBA00022676"/>
    </source>
</evidence>
<gene>
    <name evidence="3" type="ORF">NBRC116187_19200</name>
</gene>
<dbReference type="RefSeq" id="WP_353388200.1">
    <property type="nucleotide sequence ID" value="NZ_BAABWD010000002.1"/>
</dbReference>
<dbReference type="Proteomes" id="UP001486808">
    <property type="component" value="Unassembled WGS sequence"/>
</dbReference>
<dbReference type="Gene3D" id="3.40.50.2300">
    <property type="match status" value="1"/>
</dbReference>
<organism evidence="3 4">
    <name type="scientific">Halopseudomonas sabulinigri</name>
    <dbReference type="NCBI Taxonomy" id="472181"/>
    <lineage>
        <taxon>Bacteria</taxon>
        <taxon>Pseudomonadati</taxon>
        <taxon>Pseudomonadota</taxon>
        <taxon>Gammaproteobacteria</taxon>
        <taxon>Pseudomonadales</taxon>
        <taxon>Pseudomonadaceae</taxon>
        <taxon>Halopseudomonas</taxon>
    </lineage>
</organism>
<dbReference type="Pfam" id="PF03808">
    <property type="entry name" value="Glyco_tran_WecG"/>
    <property type="match status" value="1"/>
</dbReference>
<keyword evidence="2" id="KW-0808">Transferase</keyword>
<dbReference type="EMBL" id="BAABWD010000002">
    <property type="protein sequence ID" value="GAA6131560.1"/>
    <property type="molecule type" value="Genomic_DNA"/>
</dbReference>
<dbReference type="PANTHER" id="PTHR34136:SF1">
    <property type="entry name" value="UDP-N-ACETYL-D-MANNOSAMINURONIC ACID TRANSFERASE"/>
    <property type="match status" value="1"/>
</dbReference>
<evidence type="ECO:0000256" key="2">
    <source>
        <dbReference type="ARBA" id="ARBA00022679"/>
    </source>
</evidence>
<comment type="caution">
    <text evidence="3">The sequence shown here is derived from an EMBL/GenBank/DDBJ whole genome shotgun (WGS) entry which is preliminary data.</text>
</comment>
<proteinExistence type="predicted"/>
<evidence type="ECO:0000313" key="4">
    <source>
        <dbReference type="Proteomes" id="UP001486808"/>
    </source>
</evidence>
<accession>A0ABP9ZQ13</accession>
<dbReference type="CDD" id="cd06533">
    <property type="entry name" value="Glyco_transf_WecG_TagA"/>
    <property type="match status" value="1"/>
</dbReference>
<dbReference type="InterPro" id="IPR004629">
    <property type="entry name" value="WecG_TagA_CpsF"/>
</dbReference>
<keyword evidence="1" id="KW-0328">Glycosyltransferase</keyword>